<dbReference type="RefSeq" id="WP_053233657.1">
    <property type="nucleotide sequence ID" value="NZ_CP011125.1"/>
</dbReference>
<name>A0A0F6W3J1_9BACT</name>
<sequence length="332" mass="35784">MAVAIGVLAIGSRAEAQRMDLALSRLSVPSEGGVCPNVDGALVCADDDAWRRLATQFAGALIPPILLPAHTRGMRGIYFGVESSITGIDSGADYWARGTEGDTGTDRNRFVDGVLAWSRFNVRKGLPFGFEIGTNVGFLVNTSYWALGAEVRWSLLEGLRDRHASAYFPSLSVRGSVQTLLGDSEVNVTVPAVDVSIGERIIVADTVEISPYLGGQIAWVFADSELVDLTPEVDAFRECDPDPIPPGVEGHTGSDDPPYCRGSGADFNHNVVFPSLRSTRVRLFVGSQVRYEWFALTAAFAFDLLAPSDLDESLPSDLPRQWRVDVGAGVSY</sequence>
<dbReference type="Proteomes" id="UP000034883">
    <property type="component" value="Chromosome"/>
</dbReference>
<gene>
    <name evidence="1" type="ORF">DB32_003641</name>
</gene>
<accession>A0A0F6W3J1</accession>
<dbReference type="EMBL" id="CP011125">
    <property type="protein sequence ID" value="AKF06492.1"/>
    <property type="molecule type" value="Genomic_DNA"/>
</dbReference>
<dbReference type="STRING" id="927083.DB32_003641"/>
<evidence type="ECO:0000313" key="2">
    <source>
        <dbReference type="Proteomes" id="UP000034883"/>
    </source>
</evidence>
<keyword evidence="2" id="KW-1185">Reference proteome</keyword>
<dbReference type="OrthoDB" id="5394858at2"/>
<evidence type="ECO:0000313" key="1">
    <source>
        <dbReference type="EMBL" id="AKF06492.1"/>
    </source>
</evidence>
<proteinExistence type="predicted"/>
<dbReference type="AlphaFoldDB" id="A0A0F6W3J1"/>
<organism evidence="1 2">
    <name type="scientific">Sandaracinus amylolyticus</name>
    <dbReference type="NCBI Taxonomy" id="927083"/>
    <lineage>
        <taxon>Bacteria</taxon>
        <taxon>Pseudomonadati</taxon>
        <taxon>Myxococcota</taxon>
        <taxon>Polyangia</taxon>
        <taxon>Polyangiales</taxon>
        <taxon>Sandaracinaceae</taxon>
        <taxon>Sandaracinus</taxon>
    </lineage>
</organism>
<protein>
    <submittedName>
        <fullName evidence="1">Uncharacterized protein</fullName>
    </submittedName>
</protein>
<dbReference type="KEGG" id="samy:DB32_003641"/>
<reference evidence="1 2" key="1">
    <citation type="submission" date="2015-03" db="EMBL/GenBank/DDBJ databases">
        <title>Genome assembly of Sandaracinus amylolyticus DSM 53668.</title>
        <authorList>
            <person name="Sharma G."/>
            <person name="Subramanian S."/>
        </authorList>
    </citation>
    <scope>NUCLEOTIDE SEQUENCE [LARGE SCALE GENOMIC DNA]</scope>
    <source>
        <strain evidence="1 2">DSM 53668</strain>
    </source>
</reference>